<name>A0ABU1NNJ1_9BURK</name>
<evidence type="ECO:0000313" key="2">
    <source>
        <dbReference type="EMBL" id="MDR6539610.1"/>
    </source>
</evidence>
<protein>
    <recommendedName>
        <fullName evidence="4">Lipoprotein</fullName>
    </recommendedName>
</protein>
<feature type="signal peptide" evidence="1">
    <location>
        <begin position="1"/>
        <end position="20"/>
    </location>
</feature>
<dbReference type="EMBL" id="JAVDRF010000019">
    <property type="protein sequence ID" value="MDR6539610.1"/>
    <property type="molecule type" value="Genomic_DNA"/>
</dbReference>
<accession>A0ABU1NNJ1</accession>
<keyword evidence="1" id="KW-0732">Signal</keyword>
<evidence type="ECO:0000313" key="3">
    <source>
        <dbReference type="Proteomes" id="UP001184230"/>
    </source>
</evidence>
<feature type="chain" id="PRO_5045056137" description="Lipoprotein" evidence="1">
    <location>
        <begin position="21"/>
        <end position="199"/>
    </location>
</feature>
<evidence type="ECO:0008006" key="4">
    <source>
        <dbReference type="Google" id="ProtNLM"/>
    </source>
</evidence>
<dbReference type="RefSeq" id="WP_309907450.1">
    <property type="nucleotide sequence ID" value="NZ_JAVDRF010000019.1"/>
</dbReference>
<dbReference type="Proteomes" id="UP001184230">
    <property type="component" value="Unassembled WGS sequence"/>
</dbReference>
<organism evidence="2 3">
    <name type="scientific">Variovorax soli</name>
    <dbReference type="NCBI Taxonomy" id="376815"/>
    <lineage>
        <taxon>Bacteria</taxon>
        <taxon>Pseudomonadati</taxon>
        <taxon>Pseudomonadota</taxon>
        <taxon>Betaproteobacteria</taxon>
        <taxon>Burkholderiales</taxon>
        <taxon>Comamonadaceae</taxon>
        <taxon>Variovorax</taxon>
    </lineage>
</organism>
<reference evidence="2 3" key="1">
    <citation type="submission" date="2023-07" db="EMBL/GenBank/DDBJ databases">
        <title>Sorghum-associated microbial communities from plants grown in Nebraska, USA.</title>
        <authorList>
            <person name="Schachtman D."/>
        </authorList>
    </citation>
    <scope>NUCLEOTIDE SEQUENCE [LARGE SCALE GENOMIC DNA]</scope>
    <source>
        <strain evidence="2 3">DS1781</strain>
    </source>
</reference>
<comment type="caution">
    <text evidence="2">The sequence shown here is derived from an EMBL/GenBank/DDBJ whole genome shotgun (WGS) entry which is preliminary data.</text>
</comment>
<proteinExistence type="predicted"/>
<sequence length="199" mass="22197">MLRSPVPSFKVHIMILASLAAYLSACTGRVPEQPGDLPNPKLAELIDSAIARELAAMDPAVLPGLLPQAGEQARRWLQEISEVVARCRYGPGSNSKSNLLEYDIVLATGEQITGVYSGQRCYYPVAKPLVMRVRFTGGQVREVMTDGRERERPVDASLGEIQQFAERVLRADWKRSPARYFRAARSSDDIAREWDVRKP</sequence>
<gene>
    <name evidence="2" type="ORF">J2739_005409</name>
</gene>
<keyword evidence="3" id="KW-1185">Reference proteome</keyword>
<evidence type="ECO:0000256" key="1">
    <source>
        <dbReference type="SAM" id="SignalP"/>
    </source>
</evidence>